<protein>
    <submittedName>
        <fullName evidence="1">Uncharacterized protein</fullName>
    </submittedName>
</protein>
<dbReference type="EMBL" id="BMMK01000002">
    <property type="protein sequence ID" value="GGM38534.1"/>
    <property type="molecule type" value="Genomic_DNA"/>
</dbReference>
<dbReference type="AlphaFoldDB" id="A0A8J3FSQ8"/>
<name>A0A8J3FSQ8_9PSEU</name>
<evidence type="ECO:0000313" key="2">
    <source>
        <dbReference type="Proteomes" id="UP000637578"/>
    </source>
</evidence>
<gene>
    <name evidence="1" type="ORF">GCM10012275_06870</name>
</gene>
<proteinExistence type="predicted"/>
<organism evidence="1 2">
    <name type="scientific">Longimycelium tulufanense</name>
    <dbReference type="NCBI Taxonomy" id="907463"/>
    <lineage>
        <taxon>Bacteria</taxon>
        <taxon>Bacillati</taxon>
        <taxon>Actinomycetota</taxon>
        <taxon>Actinomycetes</taxon>
        <taxon>Pseudonocardiales</taxon>
        <taxon>Pseudonocardiaceae</taxon>
        <taxon>Longimycelium</taxon>
    </lineage>
</organism>
<evidence type="ECO:0000313" key="1">
    <source>
        <dbReference type="EMBL" id="GGM38534.1"/>
    </source>
</evidence>
<dbReference type="Proteomes" id="UP000637578">
    <property type="component" value="Unassembled WGS sequence"/>
</dbReference>
<sequence>MPVLLIREEPPVPVSPEPVPEMLEKDRLLRLGTRVVGLIAAVALCGTAWALLTRGNTEEGTPVPAPGAEAQGRYQFTEHHIQRTPHCEAHAYDDTKVFLSRHRCEEVVQQLLTTHTADGSRVVVAVSVVRMPTASDAEALKKLTDTDGTGNVNDLLREGRRVPSGPSSLIDAGYAAALDGRAVVIAEADFFDPERSDDTLLREIAVDALRAGHPYTS</sequence>
<reference evidence="1" key="2">
    <citation type="submission" date="2020-09" db="EMBL/GenBank/DDBJ databases">
        <authorList>
            <person name="Sun Q."/>
            <person name="Zhou Y."/>
        </authorList>
    </citation>
    <scope>NUCLEOTIDE SEQUENCE</scope>
    <source>
        <strain evidence="1">CGMCC 4.5737</strain>
    </source>
</reference>
<comment type="caution">
    <text evidence="1">The sequence shown here is derived from an EMBL/GenBank/DDBJ whole genome shotgun (WGS) entry which is preliminary data.</text>
</comment>
<reference evidence="1" key="1">
    <citation type="journal article" date="2014" name="Int. J. Syst. Evol. Microbiol.">
        <title>Complete genome sequence of Corynebacterium casei LMG S-19264T (=DSM 44701T), isolated from a smear-ripened cheese.</title>
        <authorList>
            <consortium name="US DOE Joint Genome Institute (JGI-PGF)"/>
            <person name="Walter F."/>
            <person name="Albersmeier A."/>
            <person name="Kalinowski J."/>
            <person name="Ruckert C."/>
        </authorList>
    </citation>
    <scope>NUCLEOTIDE SEQUENCE</scope>
    <source>
        <strain evidence="1">CGMCC 4.5737</strain>
    </source>
</reference>
<accession>A0A8J3FSQ8</accession>
<keyword evidence="2" id="KW-1185">Reference proteome</keyword>